<sequence length="166" mass="20037">MNNIRIERIELDRINEFLSIIREIAIWLKDQGKEMWTLNKVNEAHFLNRFKDGEWYICYSGNEPAGVFILLKENKRWWTDQPKGESLFLKKLGVRRKYAGTGISTYIINWIKSEVKKRNMRYIRLEIFADVEFLDAFYKKNRFRLVKEVVSPRNNKRIGLYELKVI</sequence>
<dbReference type="GO" id="GO:0016747">
    <property type="term" value="F:acyltransferase activity, transferring groups other than amino-acyl groups"/>
    <property type="evidence" value="ECO:0007669"/>
    <property type="project" value="InterPro"/>
</dbReference>
<feature type="domain" description="N-acetyltransferase" evidence="1">
    <location>
        <begin position="4"/>
        <end position="166"/>
    </location>
</feature>
<gene>
    <name evidence="2" type="ORF">HLPCO_002419</name>
</gene>
<evidence type="ECO:0000313" key="2">
    <source>
        <dbReference type="EMBL" id="ERJ11507.1"/>
    </source>
</evidence>
<dbReference type="Pfam" id="PF00583">
    <property type="entry name" value="Acetyltransf_1"/>
    <property type="match status" value="1"/>
</dbReference>
<dbReference type="eggNOG" id="COG0456">
    <property type="taxonomic scope" value="Bacteria"/>
</dbReference>
<dbReference type="InParanoid" id="U2DSN2"/>
<accession>U2DSN2</accession>
<dbReference type="STRING" id="1033810.HLPCO_002419"/>
<dbReference type="OrthoDB" id="6382410at2"/>
<dbReference type="CDD" id="cd04301">
    <property type="entry name" value="NAT_SF"/>
    <property type="match status" value="1"/>
</dbReference>
<dbReference type="FunCoup" id="U2DSN2">
    <property type="interactions" value="1"/>
</dbReference>
<keyword evidence="3" id="KW-1185">Reference proteome</keyword>
<evidence type="ECO:0000313" key="3">
    <source>
        <dbReference type="Proteomes" id="UP000005707"/>
    </source>
</evidence>
<dbReference type="AlphaFoldDB" id="U2DSN2"/>
<protein>
    <submittedName>
        <fullName evidence="2">N-acetyltransferase GCN5 protein</fullName>
    </submittedName>
</protein>
<evidence type="ECO:0000259" key="1">
    <source>
        <dbReference type="PROSITE" id="PS51186"/>
    </source>
</evidence>
<proteinExistence type="predicted"/>
<reference evidence="2 3" key="2">
    <citation type="journal article" date="2013" name="PLoS ONE">
        <title>INDIGO - INtegrated Data Warehouse of MIcrobial GenOmes with Examples from the Red Sea Extremophiles.</title>
        <authorList>
            <person name="Alam I."/>
            <person name="Antunes A."/>
            <person name="Kamau A.A."/>
            <person name="Ba Alawi W."/>
            <person name="Kalkatawi M."/>
            <person name="Stingl U."/>
            <person name="Bajic V.B."/>
        </authorList>
    </citation>
    <scope>NUCLEOTIDE SEQUENCE [LARGE SCALE GENOMIC DNA]</scope>
    <source>
        <strain evidence="2 3">SSD-17B</strain>
    </source>
</reference>
<dbReference type="SUPFAM" id="SSF55729">
    <property type="entry name" value="Acyl-CoA N-acyltransferases (Nat)"/>
    <property type="match status" value="1"/>
</dbReference>
<dbReference type="EMBL" id="AFNU02000010">
    <property type="protein sequence ID" value="ERJ11507.1"/>
    <property type="molecule type" value="Genomic_DNA"/>
</dbReference>
<dbReference type="RefSeq" id="WP_008827065.1">
    <property type="nucleotide sequence ID" value="NZ_AFNU02000010.1"/>
</dbReference>
<dbReference type="InterPro" id="IPR016181">
    <property type="entry name" value="Acyl_CoA_acyltransferase"/>
</dbReference>
<dbReference type="PROSITE" id="PS51186">
    <property type="entry name" value="GNAT"/>
    <property type="match status" value="1"/>
</dbReference>
<comment type="caution">
    <text evidence="2">The sequence shown here is derived from an EMBL/GenBank/DDBJ whole genome shotgun (WGS) entry which is preliminary data.</text>
</comment>
<dbReference type="Proteomes" id="UP000005707">
    <property type="component" value="Unassembled WGS sequence"/>
</dbReference>
<reference evidence="2 3" key="1">
    <citation type="journal article" date="2011" name="J. Bacteriol.">
        <title>Genome sequence of Haloplasma contractile, an unusual contractile bacterium from a deep-sea anoxic brine lake.</title>
        <authorList>
            <person name="Antunes A."/>
            <person name="Alam I."/>
            <person name="El Dorry H."/>
            <person name="Siam R."/>
            <person name="Robertson A."/>
            <person name="Bajic V.B."/>
            <person name="Stingl U."/>
        </authorList>
    </citation>
    <scope>NUCLEOTIDE SEQUENCE [LARGE SCALE GENOMIC DNA]</scope>
    <source>
        <strain evidence="2 3">SSD-17B</strain>
    </source>
</reference>
<name>U2DSN2_9MOLU</name>
<dbReference type="InterPro" id="IPR000182">
    <property type="entry name" value="GNAT_dom"/>
</dbReference>
<dbReference type="Gene3D" id="3.40.630.30">
    <property type="match status" value="1"/>
</dbReference>
<organism evidence="2 3">
    <name type="scientific">Haloplasma contractile SSD-17B</name>
    <dbReference type="NCBI Taxonomy" id="1033810"/>
    <lineage>
        <taxon>Bacteria</taxon>
        <taxon>Bacillati</taxon>
        <taxon>Mycoplasmatota</taxon>
        <taxon>Mollicutes</taxon>
        <taxon>Haloplasmatales</taxon>
        <taxon>Haloplasmataceae</taxon>
        <taxon>Haloplasma</taxon>
    </lineage>
</organism>